<dbReference type="GO" id="GO:0003934">
    <property type="term" value="F:GTP cyclohydrolase I activity"/>
    <property type="evidence" value="ECO:0007669"/>
    <property type="project" value="UniProtKB-EC"/>
</dbReference>
<comment type="catalytic activity">
    <reaction evidence="2">
        <text>GTP + H2O = 7,8-dihydroneopterin 3'-triphosphate + formate + H(+)</text>
        <dbReference type="Rhea" id="RHEA:17473"/>
        <dbReference type="ChEBI" id="CHEBI:15377"/>
        <dbReference type="ChEBI" id="CHEBI:15378"/>
        <dbReference type="ChEBI" id="CHEBI:15740"/>
        <dbReference type="ChEBI" id="CHEBI:37565"/>
        <dbReference type="ChEBI" id="CHEBI:58462"/>
        <dbReference type="EC" id="3.5.4.16"/>
    </reaction>
</comment>
<organism evidence="3 4">
    <name type="scientific">Natronomicrosphaera hydrolytica</name>
    <dbReference type="NCBI Taxonomy" id="3242702"/>
    <lineage>
        <taxon>Bacteria</taxon>
        <taxon>Pseudomonadati</taxon>
        <taxon>Planctomycetota</taxon>
        <taxon>Phycisphaerae</taxon>
        <taxon>Phycisphaerales</taxon>
        <taxon>Phycisphaeraceae</taxon>
        <taxon>Natronomicrosphaera</taxon>
    </lineage>
</organism>
<gene>
    <name evidence="2 3" type="primary">folE2</name>
    <name evidence="3" type="ORF">ACERK3_08985</name>
</gene>
<dbReference type="EC" id="3.5.4.16" evidence="2"/>
<protein>
    <recommendedName>
        <fullName evidence="2">GTP cyclohydrolase FolE2</fullName>
        <ecNumber evidence="2">3.5.4.16</ecNumber>
    </recommendedName>
</protein>
<dbReference type="Gene3D" id="3.10.270.10">
    <property type="entry name" value="Urate Oxidase"/>
    <property type="match status" value="1"/>
</dbReference>
<keyword evidence="1 2" id="KW-0378">Hydrolase</keyword>
<dbReference type="PANTHER" id="PTHR36445:SF1">
    <property type="entry name" value="GTP CYCLOHYDROLASE MPTA"/>
    <property type="match status" value="1"/>
</dbReference>
<dbReference type="InterPro" id="IPR003801">
    <property type="entry name" value="GTP_cyclohydrolase_FolE2/MptA"/>
</dbReference>
<reference evidence="3 4" key="1">
    <citation type="submission" date="2024-08" db="EMBL/GenBank/DDBJ databases">
        <title>Whole-genome sequencing of halo(alkali)philic microorganisms from hypersaline lakes.</title>
        <authorList>
            <person name="Sorokin D.Y."/>
            <person name="Merkel A.Y."/>
            <person name="Messina E."/>
            <person name="Yakimov M."/>
        </authorList>
    </citation>
    <scope>NUCLEOTIDE SEQUENCE [LARGE SCALE GENOMIC DNA]</scope>
    <source>
        <strain evidence="3 4">AB-hyl4</strain>
    </source>
</reference>
<feature type="site" description="May be catalytically important" evidence="2">
    <location>
        <position position="164"/>
    </location>
</feature>
<accession>A0ABV4U496</accession>
<keyword evidence="4" id="KW-1185">Reference proteome</keyword>
<comment type="caution">
    <text evidence="3">The sequence shown here is derived from an EMBL/GenBank/DDBJ whole genome shotgun (WGS) entry which is preliminary data.</text>
</comment>
<comment type="function">
    <text evidence="2">Converts GTP to 7,8-dihydroneopterin triphosphate.</text>
</comment>
<dbReference type="Proteomes" id="UP001575105">
    <property type="component" value="Unassembled WGS sequence"/>
</dbReference>
<evidence type="ECO:0000313" key="3">
    <source>
        <dbReference type="EMBL" id="MFA9478430.1"/>
    </source>
</evidence>
<sequence length="282" mass="31881">MTSTGRQGAAAPMADVQGSYDARNIPINKVGVKGIRYPITLHCPATGGRQHTIAEVNMYVGLPHYQKGTHMSRFLEVLNKHHESVRSDQVMEICHDMKHRLEAEEAHLELHFPYFIDKKAPVTGQPGKLDVEVSFEGVAGVAGQPESNAEDFILGLKVPATSLCPCSKEISAYGAHNQRCLMEVRVRFQPGKSMWIEELFDIVERQASTRVFAVLKRPDEKYVTEAAYDNPKFVEDIVRDLAVALDMEERIVWYQVKSENFESIHNHNAYAFIERDKRDARA</sequence>
<evidence type="ECO:0000256" key="1">
    <source>
        <dbReference type="ARBA" id="ARBA00022801"/>
    </source>
</evidence>
<evidence type="ECO:0000313" key="4">
    <source>
        <dbReference type="Proteomes" id="UP001575105"/>
    </source>
</evidence>
<proteinExistence type="inferred from homology"/>
<comment type="similarity">
    <text evidence="2">Belongs to the GTP cyclohydrolase IV family.</text>
</comment>
<dbReference type="NCBIfam" id="NF010200">
    <property type="entry name" value="PRK13674.1-1"/>
    <property type="match status" value="1"/>
</dbReference>
<evidence type="ECO:0000256" key="2">
    <source>
        <dbReference type="HAMAP-Rule" id="MF_01527"/>
    </source>
</evidence>
<dbReference type="Pfam" id="PF02649">
    <property type="entry name" value="GCHY-1"/>
    <property type="match status" value="1"/>
</dbReference>
<dbReference type="RefSeq" id="WP_425345358.1">
    <property type="nucleotide sequence ID" value="NZ_JBGUBD010000005.1"/>
</dbReference>
<comment type="pathway">
    <text evidence="2">Cofactor biosynthesis; 7,8-dihydroneopterin triphosphate biosynthesis; 7,8-dihydroneopterin triphosphate from GTP: step 1/1.</text>
</comment>
<dbReference type="HAMAP" id="MF_01527_B">
    <property type="entry name" value="GTP_cyclohydrol_B"/>
    <property type="match status" value="1"/>
</dbReference>
<dbReference type="EMBL" id="JBGUBD010000005">
    <property type="protein sequence ID" value="MFA9478430.1"/>
    <property type="molecule type" value="Genomic_DNA"/>
</dbReference>
<name>A0ABV4U496_9BACT</name>
<dbReference type="PANTHER" id="PTHR36445">
    <property type="entry name" value="GTP CYCLOHYDROLASE MPTA"/>
    <property type="match status" value="1"/>
</dbReference>
<dbReference type="InterPro" id="IPR022838">
    <property type="entry name" value="GTP_cyclohydrolase_FolE2"/>
</dbReference>